<evidence type="ECO:0000256" key="3">
    <source>
        <dbReference type="ARBA" id="ARBA00020796"/>
    </source>
</evidence>
<dbReference type="EMBL" id="LNZH02000185">
    <property type="protein sequence ID" value="OCB88016.1"/>
    <property type="molecule type" value="Genomic_DNA"/>
</dbReference>
<keyword evidence="9" id="KW-0811">Translocation</keyword>
<feature type="region of interest" description="Disordered" evidence="12">
    <location>
        <begin position="221"/>
        <end position="247"/>
    </location>
</feature>
<gene>
    <name evidence="13" type="ORF">A7U60_g4801</name>
</gene>
<keyword evidence="8" id="KW-1133">Transmembrane helix</keyword>
<evidence type="ECO:0000256" key="10">
    <source>
        <dbReference type="ARBA" id="ARBA00023128"/>
    </source>
</evidence>
<reference evidence="13" key="1">
    <citation type="submission" date="2016-06" db="EMBL/GenBank/DDBJ databases">
        <title>Draft Genome sequence of the fungus Inonotus baumii.</title>
        <authorList>
            <person name="Zhu H."/>
            <person name="Lin W."/>
        </authorList>
    </citation>
    <scope>NUCLEOTIDE SEQUENCE</scope>
    <source>
        <strain evidence="13">821</strain>
    </source>
</reference>
<evidence type="ECO:0000256" key="1">
    <source>
        <dbReference type="ARBA" id="ARBA00004434"/>
    </source>
</evidence>
<evidence type="ECO:0000256" key="8">
    <source>
        <dbReference type="ARBA" id="ARBA00022989"/>
    </source>
</evidence>
<feature type="compositionally biased region" description="Basic and acidic residues" evidence="12">
    <location>
        <begin position="221"/>
        <end position="230"/>
    </location>
</feature>
<evidence type="ECO:0000256" key="5">
    <source>
        <dbReference type="ARBA" id="ARBA00022692"/>
    </source>
</evidence>
<keyword evidence="10" id="KW-0496">Mitochondrion</keyword>
<accession>A0A9Q5HXU4</accession>
<dbReference type="OrthoDB" id="5598305at2759"/>
<keyword evidence="5" id="KW-0812">Transmembrane</keyword>
<dbReference type="AlphaFoldDB" id="A0A9Q5HXU4"/>
<dbReference type="GO" id="GO:0015031">
    <property type="term" value="P:protein transport"/>
    <property type="evidence" value="ECO:0007669"/>
    <property type="project" value="UniProtKB-KW"/>
</dbReference>
<protein>
    <recommendedName>
        <fullName evidence="3">Mitochondrial import inner membrane translocase subunit TIM54</fullName>
    </recommendedName>
</protein>
<keyword evidence="6" id="KW-0999">Mitochondrion inner membrane</keyword>
<dbReference type="InterPro" id="IPR021056">
    <property type="entry name" value="Mt_import_IM_translocase_Tim54"/>
</dbReference>
<evidence type="ECO:0000313" key="13">
    <source>
        <dbReference type="EMBL" id="OCB88016.1"/>
    </source>
</evidence>
<evidence type="ECO:0000256" key="6">
    <source>
        <dbReference type="ARBA" id="ARBA00022792"/>
    </source>
</evidence>
<evidence type="ECO:0000256" key="4">
    <source>
        <dbReference type="ARBA" id="ARBA00022448"/>
    </source>
</evidence>
<sequence length="481" mass="54595">MSTSGDKPPPPASQGSSSSGVRAALRYTGLPVWLAKRPKLPSRNWLIFIGVTSSVLGLYTYDRKKCKDIREKYIRRVAHLAQEPMDSMELPRKVTVYACKWPGDEDVNRSLKYFRKYVKPVLVAAAIDYDVINGRRHGDLARQISDKINANRRIDEGLEAPTSSPVPTPTRYSKEELAIRELQGGSIIIGRMTFKEYMEGLKRGWTESPKRIDREERFAHELEGDGRFDEPEPENSVSDLSGEPIPTKSRLMSVENARAFSPYKLASQSNATSPSVSSTSVIPPPETIPPQPPLLLVPFTNRIGFRQIPMMIVDFFNQRAKVKAGAEAAYRLVMAHARPISGPPPSPTGAPLFSPDERLPENDLDFDRLGESYYQKSVLSFRDNILKAREDYYRTLPERLATARALARGEREPTKEETNHPPLTEVELRQERLTKEMRWRNNEDGWEIIRPDKDVAWDERFRGSLSIFTDPPEEPTNENSQ</sequence>
<dbReference type="GO" id="GO:0005743">
    <property type="term" value="C:mitochondrial inner membrane"/>
    <property type="evidence" value="ECO:0007669"/>
    <property type="project" value="UniProtKB-SubCell"/>
</dbReference>
<comment type="similarity">
    <text evidence="2">Belongs to the TIM54 family.</text>
</comment>
<evidence type="ECO:0000256" key="2">
    <source>
        <dbReference type="ARBA" id="ARBA00006355"/>
    </source>
</evidence>
<feature type="region of interest" description="Disordered" evidence="12">
    <location>
        <begin position="1"/>
        <end position="20"/>
    </location>
</feature>
<keyword evidence="14" id="KW-1185">Reference proteome</keyword>
<evidence type="ECO:0000313" key="14">
    <source>
        <dbReference type="Proteomes" id="UP000757232"/>
    </source>
</evidence>
<keyword evidence="7" id="KW-0653">Protein transport</keyword>
<evidence type="ECO:0000256" key="9">
    <source>
        <dbReference type="ARBA" id="ARBA00023010"/>
    </source>
</evidence>
<name>A0A9Q5HXU4_SANBA</name>
<keyword evidence="4" id="KW-0813">Transport</keyword>
<comment type="subcellular location">
    <subcellularLocation>
        <location evidence="1">Mitochondrion inner membrane</location>
        <topology evidence="1">Single-pass membrane protein</topology>
    </subcellularLocation>
</comment>
<evidence type="ECO:0000256" key="12">
    <source>
        <dbReference type="SAM" id="MobiDB-lite"/>
    </source>
</evidence>
<keyword evidence="11" id="KW-0472">Membrane</keyword>
<evidence type="ECO:0000256" key="11">
    <source>
        <dbReference type="ARBA" id="ARBA00023136"/>
    </source>
</evidence>
<organism evidence="13 14">
    <name type="scientific">Sanghuangporus baumii</name>
    <name type="common">Phellinus baumii</name>
    <dbReference type="NCBI Taxonomy" id="108892"/>
    <lineage>
        <taxon>Eukaryota</taxon>
        <taxon>Fungi</taxon>
        <taxon>Dikarya</taxon>
        <taxon>Basidiomycota</taxon>
        <taxon>Agaricomycotina</taxon>
        <taxon>Agaricomycetes</taxon>
        <taxon>Hymenochaetales</taxon>
        <taxon>Hymenochaetaceae</taxon>
        <taxon>Sanghuangporus</taxon>
    </lineage>
</organism>
<dbReference type="Pfam" id="PF11711">
    <property type="entry name" value="Tim54"/>
    <property type="match status" value="1"/>
</dbReference>
<comment type="caution">
    <text evidence="13">The sequence shown here is derived from an EMBL/GenBank/DDBJ whole genome shotgun (WGS) entry which is preliminary data.</text>
</comment>
<evidence type="ECO:0000256" key="7">
    <source>
        <dbReference type="ARBA" id="ARBA00022927"/>
    </source>
</evidence>
<dbReference type="Proteomes" id="UP000757232">
    <property type="component" value="Unassembled WGS sequence"/>
</dbReference>
<proteinExistence type="inferred from homology"/>